<dbReference type="KEGG" id="lak:106152181"/>
<feature type="compositionally biased region" description="Acidic residues" evidence="1">
    <location>
        <begin position="176"/>
        <end position="200"/>
    </location>
</feature>
<reference evidence="4 5" key="1">
    <citation type="submission" date="2025-04" db="UniProtKB">
        <authorList>
            <consortium name="RefSeq"/>
        </authorList>
    </citation>
    <scope>IDENTIFICATION</scope>
    <source>
        <tissue evidence="4 5">Gonads</tissue>
    </source>
</reference>
<feature type="compositionally biased region" description="Polar residues" evidence="1">
    <location>
        <begin position="460"/>
        <end position="489"/>
    </location>
</feature>
<keyword evidence="3" id="KW-1185">Reference proteome</keyword>
<feature type="compositionally biased region" description="Basic and acidic residues" evidence="1">
    <location>
        <begin position="201"/>
        <end position="216"/>
    </location>
</feature>
<feature type="compositionally biased region" description="Polar residues" evidence="1">
    <location>
        <begin position="1013"/>
        <end position="1022"/>
    </location>
</feature>
<feature type="compositionally biased region" description="Polar residues" evidence="1">
    <location>
        <begin position="786"/>
        <end position="797"/>
    </location>
</feature>
<dbReference type="PANTHER" id="PTHR21534">
    <property type="entry name" value="KATANIN-INTERACTING PROTEIN"/>
    <property type="match status" value="1"/>
</dbReference>
<evidence type="ECO:0000259" key="2">
    <source>
        <dbReference type="Pfam" id="PF14652"/>
    </source>
</evidence>
<dbReference type="InterPro" id="IPR027859">
    <property type="entry name" value="KATNIP_dom"/>
</dbReference>
<feature type="region of interest" description="Disordered" evidence="1">
    <location>
        <begin position="1796"/>
        <end position="1820"/>
    </location>
</feature>
<proteinExistence type="predicted"/>
<name>A0A1S3H6M5_LINAN</name>
<dbReference type="RefSeq" id="XP_013381132.1">
    <property type="nucleotide sequence ID" value="XM_013525678.1"/>
</dbReference>
<dbReference type="Pfam" id="PF14652">
    <property type="entry name" value="DUF4457"/>
    <property type="match status" value="3"/>
</dbReference>
<feature type="region of interest" description="Disordered" evidence="1">
    <location>
        <begin position="279"/>
        <end position="436"/>
    </location>
</feature>
<dbReference type="PANTHER" id="PTHR21534:SF0">
    <property type="entry name" value="KATANIN-INTERACTING PROTEIN"/>
    <property type="match status" value="1"/>
</dbReference>
<evidence type="ECO:0000313" key="5">
    <source>
        <dbReference type="RefSeq" id="XP_013381132.1"/>
    </source>
</evidence>
<organism evidence="3 4">
    <name type="scientific">Lingula anatina</name>
    <name type="common">Brachiopod</name>
    <name type="synonym">Lingula unguis</name>
    <dbReference type="NCBI Taxonomy" id="7574"/>
    <lineage>
        <taxon>Eukaryota</taxon>
        <taxon>Metazoa</taxon>
        <taxon>Spiralia</taxon>
        <taxon>Lophotrochozoa</taxon>
        <taxon>Brachiopoda</taxon>
        <taxon>Linguliformea</taxon>
        <taxon>Lingulata</taxon>
        <taxon>Lingulida</taxon>
        <taxon>Linguloidea</taxon>
        <taxon>Lingulidae</taxon>
        <taxon>Lingula</taxon>
    </lineage>
</organism>
<feature type="compositionally biased region" description="Basic and acidic residues" evidence="1">
    <location>
        <begin position="235"/>
        <end position="244"/>
    </location>
</feature>
<feature type="compositionally biased region" description="Basic and acidic residues" evidence="1">
    <location>
        <begin position="109"/>
        <end position="137"/>
    </location>
</feature>
<feature type="compositionally biased region" description="Polar residues" evidence="1">
    <location>
        <begin position="837"/>
        <end position="846"/>
    </location>
</feature>
<protein>
    <submittedName>
        <fullName evidence="4">Protein KIAA0556 isoform X1</fullName>
    </submittedName>
    <submittedName>
        <fullName evidence="5">Protein KIAA0556 isoform X2</fullName>
    </submittedName>
</protein>
<feature type="compositionally biased region" description="Polar residues" evidence="1">
    <location>
        <begin position="949"/>
        <end position="977"/>
    </location>
</feature>
<dbReference type="GeneID" id="106152181"/>
<feature type="compositionally biased region" description="Low complexity" evidence="1">
    <location>
        <begin position="935"/>
        <end position="948"/>
    </location>
</feature>
<accession>A0A1S3H6M5</accession>
<sequence>MERGRKQWGQGGYAKAHIVSEDEKVKAVKEEVPAGYEEYLLLLQQRNRLVKKLKKKNNKEIELERKEQGFSLYVNGANTGARSRMGGKAITPSPRTIKPTPKPKTAGDIAKKRNLDMHDLAELERLEQEQSEKEKRAQTAPSKVHRKNWLAGSVQIKTSGGDKMKIKAPELLTGNYEDDFEEEELSNESDDGIDSEDEHEELTRHMSRFVDSHSGEDSSDLEIDASKFDQGMGNSEDKTAAKKEEEEEEDEDEISEHLMLSMDDVKKLRQSMELHASIQQSIAEEISSGEEETGGQSPIPRGVTEKRIAEVEEDVVAESFERRRREEKKHVPQSQQPVEKGKRQKPLEENPWAPGDMIVLEFGPSIGKRKERDLSSGKRRSLAEDTPNRKPQKEDSKPASKDVILAPDQPLRKPSRPLSASKKSKSTSSQLDSTVDRSAVLQAIQAENAEVEKYARDTKSAPSRQSQQVSLPMNSKSENVRPSSVTSKLPENKVPDAAENIPVDVSPPQLSEEKLTKVLKKVLQMEGKQQKKLLKALSKIEDTASAENSPRLSSEAMSKPNSQDVAGVEEQAISHSFDKKRGGSMKRQVAIDRVSPNPVQSEDIVELHLVLLSNWGHPSRIGLTEIQAFDSEGNRIDLTCGDVQVYGAKDCKGDLDNLFNGRFKTTKERNMWSCSFVPEKPVEITLNVKRGKDSSKEFGISKLRIWNYNKSLNELSVGVKAMQVFLGAELIFSGDIDKGCGNQVFDYSKTIILREDDTYESNQKGSDSAAVGSQLAQGRVERSMDVNRSVTVTLSDHSPTRPETRTLDHSTGNLQLPVVDDTTASTHVRASIKASISKETNQSTNPDPKVITAKSPKVSKRMAANFDPHSKDQPSLSPRKSDSNPKLSQSKSKQKNPKGIEKTPKADEKTITPEKKTSKASEKTPKSKEPVLATDVQDSVSDSMDGVSMLQQIQEITNSRAGSRSPSRPQWLESSVEASRPHSGPSKPKEVPKWLKAEEITDPFIAPPESRAGSRSSAQPQTIDDALPMWPSAGVEALPTVLDPDTDGKRDRRKHTPDHVADENEELRWRQRQVSIDSDDEPPMKKIEQKRENHRNKMKHLKEFSLEESWTSLDLFSKSHKGRISVDFEGDALDEYLQLEKKQPFEPTIQEETGIEEDFMIPELPFGKELVINIKSTWGDKHYVGLNGIEIFSSKGVPVPVAKISANPPDINVLNDYGKDPRVAANLVDGINRTRDDIHMWLAPFTKGGNHFIYITFEEPCKVAMVRIWNYNKSRIHSYRGAKDVEMMLDGSFIFKGEIARACGGVMGGTEAFGDTILFTVDEEILEAVSLNDEAYEAEAFSEDEMEDDVPFERPKTADEENQDRPFTCAVGTRGRGKIETQDVSTVQPQDDHSHISYEGELVVYTGQCLQLNFTSTWGDHHYLGLTGLEVVGKDGEALPITMNMIDANPRDLHVLPGYETDDRTLDKLIDGTNITMSDEHMWLVPYTEGEDHLVTVDFGQPTAMVALRIWNYNKSAEDTYRGAQILHCTLDGKVISPPSGHLVRKGPGNCFFDFMQEIPFSRQPEEVTFPMLDGKMRQSKVVTEEPSQEYEAVQMPCGFIYQLHFLSTWGDPYYVGLNGLEFYDAAGNKIDLVENNIAAYPDSVNALDGVSNDVRTPDKLIDGVNDTTDGRHMWLAPILPSLMNRIFVIFDEPRTISMIKLWNYSKTPTRGVKDFALLVDDLLVYNGQIGPVQSVARGILPTCDLPQPYHTILFTDDKHIAQRERHTVIKKQAADQDIQLTNDMTVVSHFNNPKEATSQKTVNQALRPTTSVSNRNKKK</sequence>
<dbReference type="OrthoDB" id="304622at2759"/>
<feature type="region of interest" description="Disordered" evidence="1">
    <location>
        <begin position="761"/>
        <end position="1065"/>
    </location>
</feature>
<feature type="compositionally biased region" description="Basic and acidic residues" evidence="1">
    <location>
        <begin position="319"/>
        <end position="330"/>
    </location>
</feature>
<feature type="region of interest" description="Disordered" evidence="1">
    <location>
        <begin position="81"/>
        <end position="151"/>
    </location>
</feature>
<feature type="region of interest" description="Disordered" evidence="1">
    <location>
        <begin position="542"/>
        <end position="561"/>
    </location>
</feature>
<feature type="compositionally biased region" description="Basic and acidic residues" evidence="1">
    <location>
        <begin position="898"/>
        <end position="929"/>
    </location>
</feature>
<feature type="compositionally biased region" description="Basic and acidic residues" evidence="1">
    <location>
        <begin position="987"/>
        <end position="999"/>
    </location>
</feature>
<feature type="domain" description="KATNIP" evidence="2">
    <location>
        <begin position="1412"/>
        <end position="1730"/>
    </location>
</feature>
<feature type="domain" description="KATNIP" evidence="2">
    <location>
        <begin position="1142"/>
        <end position="1300"/>
    </location>
</feature>
<feature type="compositionally biased region" description="Polar residues" evidence="1">
    <location>
        <begin position="873"/>
        <end position="891"/>
    </location>
</feature>
<feature type="compositionally biased region" description="Basic and acidic residues" evidence="1">
    <location>
        <begin position="798"/>
        <end position="808"/>
    </location>
</feature>
<dbReference type="Proteomes" id="UP000085678">
    <property type="component" value="Unplaced"/>
</dbReference>
<feature type="compositionally biased region" description="Basic and acidic residues" evidence="1">
    <location>
        <begin position="339"/>
        <end position="348"/>
    </location>
</feature>
<feature type="domain" description="KATNIP" evidence="2">
    <location>
        <begin position="609"/>
        <end position="766"/>
    </location>
</feature>
<feature type="compositionally biased region" description="Basic and acidic residues" evidence="1">
    <location>
        <begin position="368"/>
        <end position="400"/>
    </location>
</feature>
<feature type="compositionally biased region" description="Polar residues" evidence="1">
    <location>
        <begin position="545"/>
        <end position="561"/>
    </location>
</feature>
<evidence type="ECO:0000256" key="1">
    <source>
        <dbReference type="SAM" id="MobiDB-lite"/>
    </source>
</evidence>
<gene>
    <name evidence="4 5" type="primary">LOC106152181</name>
</gene>
<feature type="compositionally biased region" description="Acidic residues" evidence="1">
    <location>
        <begin position="245"/>
        <end position="254"/>
    </location>
</feature>
<dbReference type="RefSeq" id="XP_013381131.1">
    <property type="nucleotide sequence ID" value="XM_013525677.1"/>
</dbReference>
<dbReference type="InterPro" id="IPR026704">
    <property type="entry name" value="KATNIP"/>
</dbReference>
<evidence type="ECO:0000313" key="3">
    <source>
        <dbReference type="Proteomes" id="UP000085678"/>
    </source>
</evidence>
<feature type="region of interest" description="Disordered" evidence="1">
    <location>
        <begin position="168"/>
        <end position="261"/>
    </location>
</feature>
<feature type="region of interest" description="Disordered" evidence="1">
    <location>
        <begin position="451"/>
        <end position="506"/>
    </location>
</feature>
<dbReference type="STRING" id="7574.A0A1S3H6M5"/>
<evidence type="ECO:0000313" key="4">
    <source>
        <dbReference type="RefSeq" id="XP_013381131.1"/>
    </source>
</evidence>